<dbReference type="GO" id="GO:0005506">
    <property type="term" value="F:iron ion binding"/>
    <property type="evidence" value="ECO:0007669"/>
    <property type="project" value="InterPro"/>
</dbReference>
<dbReference type="InterPro" id="IPR008274">
    <property type="entry name" value="AldOxase/xan_DH_MoCoBD1"/>
</dbReference>
<evidence type="ECO:0000313" key="2">
    <source>
        <dbReference type="EMBL" id="SME90507.1"/>
    </source>
</evidence>
<dbReference type="InterPro" id="IPR016208">
    <property type="entry name" value="Ald_Oxase/xanthine_DH-like"/>
</dbReference>
<dbReference type="InterPro" id="IPR046867">
    <property type="entry name" value="AldOxase/xan_DH_MoCoBD2"/>
</dbReference>
<dbReference type="InterPro" id="IPR036856">
    <property type="entry name" value="Ald_Oxase/Xan_DH_a/b_sf"/>
</dbReference>
<keyword evidence="3" id="KW-1185">Reference proteome</keyword>
<dbReference type="SMART" id="SM01008">
    <property type="entry name" value="Ald_Xan_dh_C"/>
    <property type="match status" value="1"/>
</dbReference>
<dbReference type="SUPFAM" id="SSF56003">
    <property type="entry name" value="Molybdenum cofactor-binding domain"/>
    <property type="match status" value="1"/>
</dbReference>
<dbReference type="STRING" id="560819.SAMN05428998_101320"/>
<evidence type="ECO:0000313" key="3">
    <source>
        <dbReference type="Proteomes" id="UP000192917"/>
    </source>
</evidence>
<dbReference type="Gene3D" id="3.90.1170.50">
    <property type="entry name" value="Aldehyde oxidase/xanthine dehydrogenase, a/b hammerhead"/>
    <property type="match status" value="1"/>
</dbReference>
<dbReference type="AlphaFoldDB" id="A0A1Y6B6F9"/>
<protein>
    <submittedName>
        <fullName evidence="2">Xanthine dehydrogenase, molybdenum binding subunit apoprotein</fullName>
    </submittedName>
</protein>
<dbReference type="InterPro" id="IPR037165">
    <property type="entry name" value="AldOxase/xan_DH_Mopterin-bd_sf"/>
</dbReference>
<feature type="domain" description="Aldehyde oxidase/xanthine dehydrogenase a/b hammerhead" evidence="1">
    <location>
        <begin position="33"/>
        <end position="144"/>
    </location>
</feature>
<evidence type="ECO:0000259" key="1">
    <source>
        <dbReference type="SMART" id="SM01008"/>
    </source>
</evidence>
<dbReference type="PANTHER" id="PTHR11908">
    <property type="entry name" value="XANTHINE DEHYDROGENASE"/>
    <property type="match status" value="1"/>
</dbReference>
<dbReference type="Pfam" id="PF01315">
    <property type="entry name" value="Ald_Xan_dh_C"/>
    <property type="match status" value="1"/>
</dbReference>
<sequence>MPEITLTQDPVHLRHGSNIGRPLTRRDGLLKVTGAARYAADNNPKGLLHAVVAVSTVARGRVVALDVEAAMAHPGVVEVMTPANRPALAGDPDAKPNPLVFRLDLLQSDRVRYAGQPIALVVAETLEAATEGAVLLAPRYESEPPAVGLDDGERFVPTAVGPGAPAELRHGDVEAGLAAAAQAIEATYETPPQYHNPMEPHAVVARWDGDRLTLDTPSQAMAMARLRLAALFGIPPENILIRSPFLGGGFGCKGLLSGPQVLGVMAARLVGRPVKLALTRAQLYGPVGHRSPTRQRLRLGADGEGRLTALEHHTLMSSSRFDEFFEPASNASHALYASPAIATLHEAVRLDCGTPMFMRAPGEAPGSAALESAVDEMAEACGLDPLEFRLRNYAEVEPTTGRPFSSKALRECYARGAERFGWERRPLAPRSLRDEHGLLVGWGVGTAIFPALMFEAEARAVIRRDGGGTVEIGACDMGQGAWTALAQIAADAVGLDGERVEFRSGSSDLPDGGIAGGSAHTATAGSAIHSAGAAVVARLAELAMADERSPLFGAGNAGVVARDGRLHRRDDESRSEGYAEILERAGLAEVEARGKGAMDAAAQQRYAMQAHGAVFAEVKVDPDLGQVRVTRLVGAFAAGRIINPRMVVSQYYGGMIWGVSFALHEQAVMDRRSGRPMNADLAGYHIPVNADLPALETILVEEEDPHVNALGIKGVGEIGITGTVGAIANAVWHATGVRVRQFPITLDRLLG</sequence>
<dbReference type="InterPro" id="IPR000674">
    <property type="entry name" value="Ald_Oxase/Xan_DH_a/b"/>
</dbReference>
<proteinExistence type="predicted"/>
<accession>A0A1Y6B6F9</accession>
<gene>
    <name evidence="2" type="ORF">SAMN05428998_101320</name>
</gene>
<dbReference type="EMBL" id="FWZX01000001">
    <property type="protein sequence ID" value="SME90507.1"/>
    <property type="molecule type" value="Genomic_DNA"/>
</dbReference>
<dbReference type="Proteomes" id="UP000192917">
    <property type="component" value="Unassembled WGS sequence"/>
</dbReference>
<dbReference type="Pfam" id="PF02738">
    <property type="entry name" value="MoCoBD_1"/>
    <property type="match status" value="1"/>
</dbReference>
<reference evidence="2 3" key="1">
    <citation type="submission" date="2017-04" db="EMBL/GenBank/DDBJ databases">
        <authorList>
            <person name="Afonso C.L."/>
            <person name="Miller P.J."/>
            <person name="Scott M.A."/>
            <person name="Spackman E."/>
            <person name="Goraichik I."/>
            <person name="Dimitrov K.M."/>
            <person name="Suarez D.L."/>
            <person name="Swayne D.E."/>
        </authorList>
    </citation>
    <scope>NUCLEOTIDE SEQUENCE [LARGE SCALE GENOMIC DNA]</scope>
    <source>
        <strain evidence="2 3">USBA 355</strain>
    </source>
</reference>
<dbReference type="Pfam" id="PF20256">
    <property type="entry name" value="MoCoBD_2"/>
    <property type="match status" value="1"/>
</dbReference>
<name>A0A1Y6B6F9_9PROT</name>
<dbReference type="SUPFAM" id="SSF54665">
    <property type="entry name" value="CO dehydrogenase molybdoprotein N-domain-like"/>
    <property type="match status" value="1"/>
</dbReference>
<dbReference type="GO" id="GO:0016491">
    <property type="term" value="F:oxidoreductase activity"/>
    <property type="evidence" value="ECO:0007669"/>
    <property type="project" value="InterPro"/>
</dbReference>
<organism evidence="2 3">
    <name type="scientific">Tistlia consotensis USBA 355</name>
    <dbReference type="NCBI Taxonomy" id="560819"/>
    <lineage>
        <taxon>Bacteria</taxon>
        <taxon>Pseudomonadati</taxon>
        <taxon>Pseudomonadota</taxon>
        <taxon>Alphaproteobacteria</taxon>
        <taxon>Rhodospirillales</taxon>
        <taxon>Rhodovibrionaceae</taxon>
        <taxon>Tistlia</taxon>
    </lineage>
</organism>
<dbReference type="RefSeq" id="WP_085120671.1">
    <property type="nucleotide sequence ID" value="NZ_FWZX01000001.1"/>
</dbReference>
<dbReference type="Gene3D" id="3.30.365.10">
    <property type="entry name" value="Aldehyde oxidase/xanthine dehydrogenase, molybdopterin binding domain"/>
    <property type="match status" value="4"/>
</dbReference>
<dbReference type="PANTHER" id="PTHR11908:SF153">
    <property type="entry name" value="DEHYDROGENASE"/>
    <property type="match status" value="1"/>
</dbReference>